<sequence length="281" mass="32215">MSLLWKLRFCLRFTLQMRGILKTESLDILNDPYVMYANPQGEITTLLNIACYKSLFNKNYPSHIIICILGSIGPIYGEIKRTGDMQLGVPNQCILLKRLARKNGIDQICSNIFLKVNAKLGRQNVILTNDQIDFVSSELTIILSADIFHSGRGDNRPSIAAVYVSLDSKATRYTGRFSVNKNSQNEIIEDLKGIVINLLHVFYQRNQVLPRKILFIMMELVKLNFNIIILQKRHHTRFMPTEPRDSDKLGNCCPVTVVDRTILVKQEFDFCKNEKFIILTS</sequence>
<comment type="caution">
    <text evidence="2">The sequence shown here is derived from an EMBL/GenBank/DDBJ whole genome shotgun (WGS) entry which is preliminary data.</text>
</comment>
<feature type="domain" description="Piwi" evidence="1">
    <location>
        <begin position="64"/>
        <end position="215"/>
    </location>
</feature>
<dbReference type="AlphaFoldDB" id="A0A915YV55"/>
<organism evidence="2 3">
    <name type="scientific">Rhizophagus irregularis</name>
    <dbReference type="NCBI Taxonomy" id="588596"/>
    <lineage>
        <taxon>Eukaryota</taxon>
        <taxon>Fungi</taxon>
        <taxon>Fungi incertae sedis</taxon>
        <taxon>Mucoromycota</taxon>
        <taxon>Glomeromycotina</taxon>
        <taxon>Glomeromycetes</taxon>
        <taxon>Glomerales</taxon>
        <taxon>Glomeraceae</taxon>
        <taxon>Rhizophagus</taxon>
    </lineage>
</organism>
<dbReference type="PANTHER" id="PTHR22891">
    <property type="entry name" value="EUKARYOTIC TRANSLATION INITIATION FACTOR 2C"/>
    <property type="match status" value="1"/>
</dbReference>
<name>A0A915YV55_9GLOM</name>
<dbReference type="GO" id="GO:0003676">
    <property type="term" value="F:nucleic acid binding"/>
    <property type="evidence" value="ECO:0007669"/>
    <property type="project" value="InterPro"/>
</dbReference>
<dbReference type="InterPro" id="IPR003165">
    <property type="entry name" value="Piwi"/>
</dbReference>
<dbReference type="Pfam" id="PF02171">
    <property type="entry name" value="Piwi"/>
    <property type="match status" value="1"/>
</dbReference>
<gene>
    <name evidence="2" type="ORF">CHRIB12_LOCUS4003</name>
</gene>
<proteinExistence type="predicted"/>
<dbReference type="Proteomes" id="UP000684084">
    <property type="component" value="Unassembled WGS sequence"/>
</dbReference>
<reference evidence="2" key="1">
    <citation type="submission" date="2020-05" db="EMBL/GenBank/DDBJ databases">
        <authorList>
            <person name="Rincon C."/>
            <person name="Sanders R I."/>
            <person name="Robbins C."/>
            <person name="Chaturvedi A."/>
        </authorList>
    </citation>
    <scope>NUCLEOTIDE SEQUENCE</scope>
    <source>
        <strain evidence="2">CHB12</strain>
    </source>
</reference>
<evidence type="ECO:0000313" key="2">
    <source>
        <dbReference type="EMBL" id="CAB5344823.1"/>
    </source>
</evidence>
<evidence type="ECO:0000259" key="1">
    <source>
        <dbReference type="PROSITE" id="PS50822"/>
    </source>
</evidence>
<accession>A0A915YV55</accession>
<dbReference type="VEuPathDB" id="FungiDB:RhiirFUN_007137"/>
<dbReference type="SMART" id="SM00950">
    <property type="entry name" value="Piwi"/>
    <property type="match status" value="1"/>
</dbReference>
<evidence type="ECO:0000313" key="3">
    <source>
        <dbReference type="Proteomes" id="UP000684084"/>
    </source>
</evidence>
<dbReference type="OrthoDB" id="10252740at2759"/>
<protein>
    <recommendedName>
        <fullName evidence="1">Piwi domain-containing protein</fullName>
    </recommendedName>
</protein>
<dbReference type="EMBL" id="CAGKOT010000005">
    <property type="protein sequence ID" value="CAB5344823.1"/>
    <property type="molecule type" value="Genomic_DNA"/>
</dbReference>
<dbReference type="PROSITE" id="PS50822">
    <property type="entry name" value="PIWI"/>
    <property type="match status" value="1"/>
</dbReference>